<dbReference type="EMBL" id="QOHR01000005">
    <property type="protein sequence ID" value="REC57787.1"/>
    <property type="molecule type" value="Genomic_DNA"/>
</dbReference>
<dbReference type="RefSeq" id="WP_115979043.1">
    <property type="nucleotide sequence ID" value="NZ_QOHR01000005.1"/>
</dbReference>
<evidence type="ECO:0000256" key="2">
    <source>
        <dbReference type="ARBA" id="ARBA00007599"/>
    </source>
</evidence>
<keyword evidence="4" id="KW-0963">Cytoplasm</keyword>
<dbReference type="Gene3D" id="3.40.50.300">
    <property type="entry name" value="P-loop containing nucleotide triphosphate hydrolases"/>
    <property type="match status" value="1"/>
</dbReference>
<accession>A0A3D9BW92</accession>
<gene>
    <name evidence="11" type="ORF">DRV84_06345</name>
</gene>
<dbReference type="Proteomes" id="UP000257131">
    <property type="component" value="Unassembled WGS sequence"/>
</dbReference>
<evidence type="ECO:0000256" key="7">
    <source>
        <dbReference type="ARBA" id="ARBA00022741"/>
    </source>
</evidence>
<dbReference type="InterPro" id="IPR003442">
    <property type="entry name" value="T6A_TsaE"/>
</dbReference>
<dbReference type="GO" id="GO:0016740">
    <property type="term" value="F:transferase activity"/>
    <property type="evidence" value="ECO:0007669"/>
    <property type="project" value="UniProtKB-KW"/>
</dbReference>
<reference evidence="11 12" key="1">
    <citation type="journal article" date="2017" name="Int. J. Syst. Evol. Microbiol.">
        <title>Rhodosalinus sediminis gen. nov., sp. nov., isolated from marine saltern.</title>
        <authorList>
            <person name="Guo L.Y."/>
            <person name="Ling S.K."/>
            <person name="Li C.M."/>
            <person name="Chen G.J."/>
            <person name="Du Z.J."/>
        </authorList>
    </citation>
    <scope>NUCLEOTIDE SEQUENCE [LARGE SCALE GENOMIC DNA]</scope>
    <source>
        <strain evidence="11 12">WDN1C137</strain>
    </source>
</reference>
<comment type="caution">
    <text evidence="11">The sequence shown here is derived from an EMBL/GenBank/DDBJ whole genome shotgun (WGS) entry which is preliminary data.</text>
</comment>
<dbReference type="NCBIfam" id="TIGR00150">
    <property type="entry name" value="T6A_YjeE"/>
    <property type="match status" value="1"/>
</dbReference>
<evidence type="ECO:0000313" key="12">
    <source>
        <dbReference type="Proteomes" id="UP000257131"/>
    </source>
</evidence>
<comment type="subcellular location">
    <subcellularLocation>
        <location evidence="1">Cytoplasm</location>
    </subcellularLocation>
</comment>
<protein>
    <recommendedName>
        <fullName evidence="3">tRNA threonylcarbamoyladenosine biosynthesis protein TsaE</fullName>
    </recommendedName>
    <alternativeName>
        <fullName evidence="10">t(6)A37 threonylcarbamoyladenosine biosynthesis protein TsaE</fullName>
    </alternativeName>
</protein>
<sequence>MTAPDGVTLHLPSPEATDALARRLAARLRPGDTLLLEGPVGAGKSHLARALITALLDVPEDIPSPTYTLVQTYAGRSGPIWHADLYRLGDPDELAELGLEEAFGSAICLVEWPERLGAAAPASALTVTLAPVEDGAARRARLSWSAGDWAARLEDLHDDA</sequence>
<evidence type="ECO:0000256" key="1">
    <source>
        <dbReference type="ARBA" id="ARBA00004496"/>
    </source>
</evidence>
<evidence type="ECO:0000256" key="3">
    <source>
        <dbReference type="ARBA" id="ARBA00019010"/>
    </source>
</evidence>
<evidence type="ECO:0000256" key="10">
    <source>
        <dbReference type="ARBA" id="ARBA00032441"/>
    </source>
</evidence>
<name>A0A3D9BW92_9RHOB</name>
<dbReference type="AlphaFoldDB" id="A0A3D9BW92"/>
<keyword evidence="8" id="KW-0067">ATP-binding</keyword>
<dbReference type="PANTHER" id="PTHR33540:SF2">
    <property type="entry name" value="TRNA THREONYLCARBAMOYLADENOSINE BIOSYNTHESIS PROTEIN TSAE"/>
    <property type="match status" value="1"/>
</dbReference>
<comment type="similarity">
    <text evidence="2">Belongs to the TsaE family.</text>
</comment>
<organism evidence="11 12">
    <name type="scientific">Rhodosalinus sediminis</name>
    <dbReference type="NCBI Taxonomy" id="1940533"/>
    <lineage>
        <taxon>Bacteria</taxon>
        <taxon>Pseudomonadati</taxon>
        <taxon>Pseudomonadota</taxon>
        <taxon>Alphaproteobacteria</taxon>
        <taxon>Rhodobacterales</taxon>
        <taxon>Paracoccaceae</taxon>
        <taxon>Rhodosalinus</taxon>
    </lineage>
</organism>
<dbReference type="GO" id="GO:0046872">
    <property type="term" value="F:metal ion binding"/>
    <property type="evidence" value="ECO:0007669"/>
    <property type="project" value="UniProtKB-KW"/>
</dbReference>
<keyword evidence="11" id="KW-0808">Transferase</keyword>
<dbReference type="PANTHER" id="PTHR33540">
    <property type="entry name" value="TRNA THREONYLCARBAMOYLADENOSINE BIOSYNTHESIS PROTEIN TSAE"/>
    <property type="match status" value="1"/>
</dbReference>
<dbReference type="OrthoDB" id="9800307at2"/>
<dbReference type="GO" id="GO:0005737">
    <property type="term" value="C:cytoplasm"/>
    <property type="evidence" value="ECO:0007669"/>
    <property type="project" value="UniProtKB-SubCell"/>
</dbReference>
<evidence type="ECO:0000256" key="8">
    <source>
        <dbReference type="ARBA" id="ARBA00022840"/>
    </source>
</evidence>
<keyword evidence="6" id="KW-0479">Metal-binding</keyword>
<keyword evidence="7" id="KW-0547">Nucleotide-binding</keyword>
<dbReference type="GO" id="GO:0002949">
    <property type="term" value="P:tRNA threonylcarbamoyladenosine modification"/>
    <property type="evidence" value="ECO:0007669"/>
    <property type="project" value="InterPro"/>
</dbReference>
<proteinExistence type="inferred from homology"/>
<dbReference type="Pfam" id="PF02367">
    <property type="entry name" value="TsaE"/>
    <property type="match status" value="1"/>
</dbReference>
<evidence type="ECO:0000256" key="5">
    <source>
        <dbReference type="ARBA" id="ARBA00022694"/>
    </source>
</evidence>
<keyword evidence="5" id="KW-0819">tRNA processing</keyword>
<dbReference type="GO" id="GO:0005524">
    <property type="term" value="F:ATP binding"/>
    <property type="evidence" value="ECO:0007669"/>
    <property type="project" value="UniProtKB-KW"/>
</dbReference>
<dbReference type="SUPFAM" id="SSF52540">
    <property type="entry name" value="P-loop containing nucleoside triphosphate hydrolases"/>
    <property type="match status" value="1"/>
</dbReference>
<keyword evidence="9" id="KW-0460">Magnesium</keyword>
<evidence type="ECO:0000256" key="9">
    <source>
        <dbReference type="ARBA" id="ARBA00022842"/>
    </source>
</evidence>
<keyword evidence="12" id="KW-1185">Reference proteome</keyword>
<evidence type="ECO:0000256" key="6">
    <source>
        <dbReference type="ARBA" id="ARBA00022723"/>
    </source>
</evidence>
<dbReference type="InterPro" id="IPR027417">
    <property type="entry name" value="P-loop_NTPase"/>
</dbReference>
<evidence type="ECO:0000256" key="4">
    <source>
        <dbReference type="ARBA" id="ARBA00022490"/>
    </source>
</evidence>
<evidence type="ECO:0000313" key="11">
    <source>
        <dbReference type="EMBL" id="REC57787.1"/>
    </source>
</evidence>